<accession>A0AAF0KJ23</accession>
<dbReference type="RefSeq" id="WP_000709408.1">
    <property type="nucleotide sequence ID" value="NZ_BDPZ01000046.1"/>
</dbReference>
<dbReference type="EMBL" id="CP122634">
    <property type="protein sequence ID" value="WHI01141.1"/>
    <property type="molecule type" value="Genomic_DNA"/>
</dbReference>
<dbReference type="Pfam" id="PF00656">
    <property type="entry name" value="Peptidase_C14"/>
    <property type="match status" value="1"/>
</dbReference>
<proteinExistence type="predicted"/>
<dbReference type="AlphaFoldDB" id="A0AAF0KJ23"/>
<dbReference type="GO" id="GO:0006508">
    <property type="term" value="P:proteolysis"/>
    <property type="evidence" value="ECO:0007669"/>
    <property type="project" value="InterPro"/>
</dbReference>
<evidence type="ECO:0000259" key="1">
    <source>
        <dbReference type="Pfam" id="PF00656"/>
    </source>
</evidence>
<evidence type="ECO:0000313" key="3">
    <source>
        <dbReference type="Proteomes" id="UP001179946"/>
    </source>
</evidence>
<feature type="domain" description="Peptidase C14 caspase" evidence="1">
    <location>
        <begin position="2"/>
        <end position="188"/>
    </location>
</feature>
<sequence length="321" mass="35586">MKKALFIGINEYAELDALSGCENDAAKMAEALSRHADGRPNFEARTLTHCSATPLNKDFLEYEIQNLFSGECDVALFYFAGHGYFDNNIDEGMLIPHDFSPRSSNGIRISDVMVWANKATNIRNKIIILDCCQAGAAGQERMLKGGETVLADGSTILTACRRDEYAKEVNDGGVFTSLMVEALYGAGANILGYITPSSLYSFVDQALGAWDQRPVFKTNVSRFVVLREVGPRVSLDTLRKLPVWFPTATHVFHLDPSFEPTSESPIDENVSIFQNLQKCNRHGLVEPVDTEHMYYAAINSTGCRLTALGVYYRNLAIKGRF</sequence>
<protein>
    <submittedName>
        <fullName evidence="2">Caspase family protein</fullName>
        <ecNumber evidence="2">3.4.22.-</ecNumber>
    </submittedName>
</protein>
<dbReference type="GO" id="GO:0004197">
    <property type="term" value="F:cysteine-type endopeptidase activity"/>
    <property type="evidence" value="ECO:0007669"/>
    <property type="project" value="InterPro"/>
</dbReference>
<dbReference type="Gene3D" id="3.40.50.1460">
    <property type="match status" value="1"/>
</dbReference>
<gene>
    <name evidence="2" type="ORF">QDW62_21060</name>
</gene>
<reference evidence="2" key="1">
    <citation type="journal article" date="2023" name="Front. Microbiol.">
        <title>Virotyping and genetic antimicrobial susceptibility testing of porcine ETEC/STEC strains and associated plasmid types.</title>
        <authorList>
            <person name="Vereecke N."/>
            <person name="Van Hoorde S."/>
            <person name="Sperling D."/>
            <person name="Theuns S."/>
            <person name="Devriendt B."/>
            <person name="Cox E."/>
        </authorList>
    </citation>
    <scope>NUCLEOTIDE SEQUENCE</scope>
    <source>
        <strain evidence="2">ETEC4085</strain>
    </source>
</reference>
<dbReference type="InterPro" id="IPR029030">
    <property type="entry name" value="Caspase-like_dom_sf"/>
</dbReference>
<organism evidence="2 3">
    <name type="scientific">Escherichia coli</name>
    <dbReference type="NCBI Taxonomy" id="562"/>
    <lineage>
        <taxon>Bacteria</taxon>
        <taxon>Pseudomonadati</taxon>
        <taxon>Pseudomonadota</taxon>
        <taxon>Gammaproteobacteria</taxon>
        <taxon>Enterobacterales</taxon>
        <taxon>Enterobacteriaceae</taxon>
        <taxon>Escherichia</taxon>
    </lineage>
</organism>
<dbReference type="PANTHER" id="PTHR22576:SF37">
    <property type="entry name" value="MUCOSA-ASSOCIATED LYMPHOID TISSUE LYMPHOMA TRANSLOCATION PROTEIN 1"/>
    <property type="match status" value="1"/>
</dbReference>
<dbReference type="InterPro" id="IPR052039">
    <property type="entry name" value="Caspase-related_regulators"/>
</dbReference>
<dbReference type="PANTHER" id="PTHR22576">
    <property type="entry name" value="MUCOSA ASSOCIATED LYMPHOID TISSUE LYMPHOMA TRANSLOCATION PROTEIN 1/PARACASPASE"/>
    <property type="match status" value="1"/>
</dbReference>
<dbReference type="SUPFAM" id="SSF52129">
    <property type="entry name" value="Caspase-like"/>
    <property type="match status" value="1"/>
</dbReference>
<evidence type="ECO:0000313" key="2">
    <source>
        <dbReference type="EMBL" id="WHI01141.1"/>
    </source>
</evidence>
<dbReference type="InterPro" id="IPR011600">
    <property type="entry name" value="Pept_C14_caspase"/>
</dbReference>
<keyword evidence="2" id="KW-0378">Hydrolase</keyword>
<dbReference type="EC" id="3.4.22.-" evidence="2"/>
<dbReference type="Proteomes" id="UP001179946">
    <property type="component" value="Chromosome"/>
</dbReference>
<name>A0AAF0KJ23_ECOLX</name>